<feature type="domain" description="Methyltransferase" evidence="1">
    <location>
        <begin position="65"/>
        <end position="185"/>
    </location>
</feature>
<evidence type="ECO:0000259" key="1">
    <source>
        <dbReference type="Pfam" id="PF13847"/>
    </source>
</evidence>
<keyword evidence="2" id="KW-0808">Transferase</keyword>
<organism evidence="2 3">
    <name type="scientific">Reticulomyxa filosa</name>
    <dbReference type="NCBI Taxonomy" id="46433"/>
    <lineage>
        <taxon>Eukaryota</taxon>
        <taxon>Sar</taxon>
        <taxon>Rhizaria</taxon>
        <taxon>Retaria</taxon>
        <taxon>Foraminifera</taxon>
        <taxon>Monothalamids</taxon>
        <taxon>Reticulomyxidae</taxon>
        <taxon>Reticulomyxa</taxon>
    </lineage>
</organism>
<reference evidence="2 3" key="1">
    <citation type="journal article" date="2013" name="Curr. Biol.">
        <title>The Genome of the Foraminiferan Reticulomyxa filosa.</title>
        <authorList>
            <person name="Glockner G."/>
            <person name="Hulsmann N."/>
            <person name="Schleicher M."/>
            <person name="Noegel A.A."/>
            <person name="Eichinger L."/>
            <person name="Gallinger C."/>
            <person name="Pawlowski J."/>
            <person name="Sierra R."/>
            <person name="Euteneuer U."/>
            <person name="Pillet L."/>
            <person name="Moustafa A."/>
            <person name="Platzer M."/>
            <person name="Groth M."/>
            <person name="Szafranski K."/>
            <person name="Schliwa M."/>
        </authorList>
    </citation>
    <scope>NUCLEOTIDE SEQUENCE [LARGE SCALE GENOMIC DNA]</scope>
</reference>
<dbReference type="AlphaFoldDB" id="X6NPK5"/>
<dbReference type="GO" id="GO:0032259">
    <property type="term" value="P:methylation"/>
    <property type="evidence" value="ECO:0007669"/>
    <property type="project" value="UniProtKB-KW"/>
</dbReference>
<dbReference type="InterPro" id="IPR025714">
    <property type="entry name" value="Methyltranfer_dom"/>
</dbReference>
<name>X6NPK5_RETFI</name>
<dbReference type="Proteomes" id="UP000023152">
    <property type="component" value="Unassembled WGS sequence"/>
</dbReference>
<dbReference type="Pfam" id="PF13847">
    <property type="entry name" value="Methyltransf_31"/>
    <property type="match status" value="1"/>
</dbReference>
<dbReference type="EMBL" id="ASPP01006996">
    <property type="protein sequence ID" value="ETO27858.1"/>
    <property type="molecule type" value="Genomic_DNA"/>
</dbReference>
<dbReference type="GO" id="GO:0008757">
    <property type="term" value="F:S-adenosylmethionine-dependent methyltransferase activity"/>
    <property type="evidence" value="ECO:0007669"/>
    <property type="project" value="InterPro"/>
</dbReference>
<dbReference type="SUPFAM" id="SSF53335">
    <property type="entry name" value="S-adenosyl-L-methionine-dependent methyltransferases"/>
    <property type="match status" value="1"/>
</dbReference>
<dbReference type="Gene3D" id="3.40.50.150">
    <property type="entry name" value="Vaccinia Virus protein VP39"/>
    <property type="match status" value="1"/>
</dbReference>
<keyword evidence="3" id="KW-1185">Reference proteome</keyword>
<protein>
    <submittedName>
        <fullName evidence="2">Putative SAM-dependent methyltransferase</fullName>
    </submittedName>
</protein>
<sequence>MFQRFGLKSLPRAIYCVPKKNFVTHETVTQKEFAKSAQLFYDVVSKRGDKLLTPLLQATGLKPGDNRQILDIACGPGITTIALAKQNSKGKTTGLDITHEMLKIGEKNAFEKEKLPKTSIEFMQGNVEQMPFNDESFHLVCSRAGFHHFVNQQKVKTLNVVLEEMYRVTKSKGKIVIQDIVSQSDKGNHTPELRVRQLHNAIQQLRDPSHHWSFGENEMIEGLKKAQFKDAQVVLKFEEDKTVELWISQTGFKDERNALLIVLKELCDLKVDTCMNLRYNANNELVFSHNYCIWTAQKP</sequence>
<dbReference type="PANTHER" id="PTHR43591">
    <property type="entry name" value="METHYLTRANSFERASE"/>
    <property type="match status" value="1"/>
</dbReference>
<dbReference type="CDD" id="cd02440">
    <property type="entry name" value="AdoMet_MTases"/>
    <property type="match status" value="1"/>
</dbReference>
<dbReference type="OrthoDB" id="3647at2759"/>
<gene>
    <name evidence="2" type="ORF">RFI_09277</name>
</gene>
<accession>X6NPK5</accession>
<proteinExistence type="predicted"/>
<dbReference type="InterPro" id="IPR029063">
    <property type="entry name" value="SAM-dependent_MTases_sf"/>
</dbReference>
<evidence type="ECO:0000313" key="3">
    <source>
        <dbReference type="Proteomes" id="UP000023152"/>
    </source>
</evidence>
<keyword evidence="2" id="KW-0489">Methyltransferase</keyword>
<evidence type="ECO:0000313" key="2">
    <source>
        <dbReference type="EMBL" id="ETO27858.1"/>
    </source>
</evidence>
<comment type="caution">
    <text evidence="2">The sequence shown here is derived from an EMBL/GenBank/DDBJ whole genome shotgun (WGS) entry which is preliminary data.</text>
</comment>